<dbReference type="Proteomes" id="UP000626786">
    <property type="component" value="Unassembled WGS sequence"/>
</dbReference>
<dbReference type="InterPro" id="IPR016181">
    <property type="entry name" value="Acyl_CoA_acyltransferase"/>
</dbReference>
<gene>
    <name evidence="2" type="ORF">H9649_07730</name>
</gene>
<accession>A0ABR8U9I2</accession>
<proteinExistence type="predicted"/>
<evidence type="ECO:0000259" key="1">
    <source>
        <dbReference type="Pfam" id="PF08445"/>
    </source>
</evidence>
<dbReference type="Pfam" id="PF08445">
    <property type="entry name" value="FR47"/>
    <property type="match status" value="1"/>
</dbReference>
<organism evidence="2 3">
    <name type="scientific">Sporosarcina quadrami</name>
    <dbReference type="NCBI Taxonomy" id="2762234"/>
    <lineage>
        <taxon>Bacteria</taxon>
        <taxon>Bacillati</taxon>
        <taxon>Bacillota</taxon>
        <taxon>Bacilli</taxon>
        <taxon>Bacillales</taxon>
        <taxon>Caryophanaceae</taxon>
        <taxon>Sporosarcina</taxon>
    </lineage>
</organism>
<protein>
    <submittedName>
        <fullName evidence="2">GNAT family N-acetyltransferase</fullName>
    </submittedName>
</protein>
<name>A0ABR8U9I2_9BACL</name>
<dbReference type="RefSeq" id="WP_191694153.1">
    <property type="nucleotide sequence ID" value="NZ_JACSQN010000005.1"/>
</dbReference>
<dbReference type="InterPro" id="IPR013653">
    <property type="entry name" value="GCN5-like_dom"/>
</dbReference>
<comment type="caution">
    <text evidence="2">The sequence shown here is derived from an EMBL/GenBank/DDBJ whole genome shotgun (WGS) entry which is preliminary data.</text>
</comment>
<keyword evidence="3" id="KW-1185">Reference proteome</keyword>
<dbReference type="Gene3D" id="3.40.630.30">
    <property type="match status" value="1"/>
</dbReference>
<feature type="domain" description="GCN5-related N-acetyltransferase Rv2170-like" evidence="1">
    <location>
        <begin position="212"/>
        <end position="275"/>
    </location>
</feature>
<dbReference type="EMBL" id="JACSQN010000005">
    <property type="protein sequence ID" value="MBD7984465.1"/>
    <property type="molecule type" value="Genomic_DNA"/>
</dbReference>
<sequence>MEFTTFTDADEFSAVVEPYILKQEDVFSLFLGILQAIKLGKYDNPFMATVEEKGELLAIVQMTLPHPINLIIIEETRIDEIITYLIKQLRLYEIDIPGVISKKVWAKTFANEWATVAGEKELLLMEQGLYRLDEVNEKVEMSSGSWRFAVEEDCTLIEKWYSLFEEDANLPKSEPQAVQERVSTFVKEREVFLWENEDKVVSMMKKARPTKNGVTVSLVFTPAEERKKGYARTLVMLGSKELLKHYDYCVLYTDMLNPTSNKIYQEIGYKKIADSVHIGFVK</sequence>
<reference evidence="2 3" key="1">
    <citation type="submission" date="2020-08" db="EMBL/GenBank/DDBJ databases">
        <title>A Genomic Blueprint of the Chicken Gut Microbiome.</title>
        <authorList>
            <person name="Gilroy R."/>
            <person name="Ravi A."/>
            <person name="Getino M."/>
            <person name="Pursley I."/>
            <person name="Horton D.L."/>
            <person name="Alikhan N.-F."/>
            <person name="Baker D."/>
            <person name="Gharbi K."/>
            <person name="Hall N."/>
            <person name="Watson M."/>
            <person name="Adriaenssens E.M."/>
            <person name="Foster-Nyarko E."/>
            <person name="Jarju S."/>
            <person name="Secka A."/>
            <person name="Antonio M."/>
            <person name="Oren A."/>
            <person name="Chaudhuri R."/>
            <person name="La Ragione R.M."/>
            <person name="Hildebrand F."/>
            <person name="Pallen M.J."/>
        </authorList>
    </citation>
    <scope>NUCLEOTIDE SEQUENCE [LARGE SCALE GENOMIC DNA]</scope>
    <source>
        <strain evidence="2 3">Sa2YVA2</strain>
    </source>
</reference>
<dbReference type="SUPFAM" id="SSF55729">
    <property type="entry name" value="Acyl-CoA N-acyltransferases (Nat)"/>
    <property type="match status" value="1"/>
</dbReference>
<evidence type="ECO:0000313" key="2">
    <source>
        <dbReference type="EMBL" id="MBD7984465.1"/>
    </source>
</evidence>
<evidence type="ECO:0000313" key="3">
    <source>
        <dbReference type="Proteomes" id="UP000626786"/>
    </source>
</evidence>